<dbReference type="InterPro" id="IPR000524">
    <property type="entry name" value="Tscrpt_reg_HTH_GntR"/>
</dbReference>
<dbReference type="GO" id="GO:0003677">
    <property type="term" value="F:DNA binding"/>
    <property type="evidence" value="ECO:0007669"/>
    <property type="project" value="UniProtKB-KW"/>
</dbReference>
<gene>
    <name evidence="5" type="ORF">GR212_05320</name>
</gene>
<keyword evidence="1" id="KW-0805">Transcription regulation</keyword>
<dbReference type="AlphaFoldDB" id="A0A6L9TZG2"/>
<dbReference type="GO" id="GO:0045892">
    <property type="term" value="P:negative regulation of DNA-templated transcription"/>
    <property type="evidence" value="ECO:0007669"/>
    <property type="project" value="TreeGrafter"/>
</dbReference>
<evidence type="ECO:0000259" key="4">
    <source>
        <dbReference type="PROSITE" id="PS50949"/>
    </source>
</evidence>
<dbReference type="EMBL" id="WUEY01000002">
    <property type="protein sequence ID" value="NEI68985.1"/>
    <property type="molecule type" value="Genomic_DNA"/>
</dbReference>
<reference evidence="5 6" key="1">
    <citation type="submission" date="2019-12" db="EMBL/GenBank/DDBJ databases">
        <title>Rhizobium genotypes associated with high levels of biological nitrogen fixation by grain legumes in a temperate-maritime cropping system.</title>
        <authorList>
            <person name="Maluk M."/>
            <person name="Francesc Ferrando Molina F."/>
            <person name="Lopez Del Egido L."/>
            <person name="Lafos M."/>
            <person name="Langarica-Fuentes A."/>
            <person name="Gebre Yohannes G."/>
            <person name="Young M.W."/>
            <person name="Martin P."/>
            <person name="Gantlett R."/>
            <person name="Kenicer G."/>
            <person name="Hawes C."/>
            <person name="Begg G.S."/>
            <person name="Quilliam R.S."/>
            <person name="Squire G.R."/>
            <person name="Poole P.S."/>
            <person name="Young P.W."/>
            <person name="Iannetta P.M."/>
            <person name="James E.K."/>
        </authorList>
    </citation>
    <scope>NUCLEOTIDE SEQUENCE [LARGE SCALE GENOMIC DNA]</scope>
    <source>
        <strain evidence="5 6">JHI1118</strain>
    </source>
</reference>
<dbReference type="SMART" id="SM00345">
    <property type="entry name" value="HTH_GNTR"/>
    <property type="match status" value="1"/>
</dbReference>
<dbReference type="Pfam" id="PF07702">
    <property type="entry name" value="UTRA"/>
    <property type="match status" value="1"/>
</dbReference>
<keyword evidence="2" id="KW-0238">DNA-binding</keyword>
<dbReference type="CDD" id="cd07377">
    <property type="entry name" value="WHTH_GntR"/>
    <property type="match status" value="1"/>
</dbReference>
<organism evidence="5 6">
    <name type="scientific">Rhizobium lusitanum</name>
    <dbReference type="NCBI Taxonomy" id="293958"/>
    <lineage>
        <taxon>Bacteria</taxon>
        <taxon>Pseudomonadati</taxon>
        <taxon>Pseudomonadota</taxon>
        <taxon>Alphaproteobacteria</taxon>
        <taxon>Hyphomicrobiales</taxon>
        <taxon>Rhizobiaceae</taxon>
        <taxon>Rhizobium/Agrobacterium group</taxon>
        <taxon>Rhizobium</taxon>
    </lineage>
</organism>
<dbReference type="InterPro" id="IPR050679">
    <property type="entry name" value="Bact_HTH_transcr_reg"/>
</dbReference>
<feature type="domain" description="HTH gntR-type" evidence="4">
    <location>
        <begin position="28"/>
        <end position="100"/>
    </location>
</feature>
<dbReference type="PRINTS" id="PR00035">
    <property type="entry name" value="HTHGNTR"/>
</dbReference>
<dbReference type="GO" id="GO:0003700">
    <property type="term" value="F:DNA-binding transcription factor activity"/>
    <property type="evidence" value="ECO:0007669"/>
    <property type="project" value="InterPro"/>
</dbReference>
<dbReference type="PROSITE" id="PS50949">
    <property type="entry name" value="HTH_GNTR"/>
    <property type="match status" value="1"/>
</dbReference>
<protein>
    <submittedName>
        <fullName evidence="5">UTRA domain-containing protein</fullName>
    </submittedName>
</protein>
<dbReference type="Pfam" id="PF00392">
    <property type="entry name" value="GntR"/>
    <property type="match status" value="1"/>
</dbReference>
<evidence type="ECO:0000256" key="2">
    <source>
        <dbReference type="ARBA" id="ARBA00023125"/>
    </source>
</evidence>
<dbReference type="SUPFAM" id="SSF46785">
    <property type="entry name" value="Winged helix' DNA-binding domain"/>
    <property type="match status" value="1"/>
</dbReference>
<comment type="caution">
    <text evidence="5">The sequence shown here is derived from an EMBL/GenBank/DDBJ whole genome shotgun (WGS) entry which is preliminary data.</text>
</comment>
<dbReference type="Proteomes" id="UP000483035">
    <property type="component" value="Unassembled WGS sequence"/>
</dbReference>
<dbReference type="Gene3D" id="1.10.10.10">
    <property type="entry name" value="Winged helix-like DNA-binding domain superfamily/Winged helix DNA-binding domain"/>
    <property type="match status" value="1"/>
</dbReference>
<dbReference type="PANTHER" id="PTHR44846">
    <property type="entry name" value="MANNOSYL-D-GLYCERATE TRANSPORT/METABOLISM SYSTEM REPRESSOR MNGR-RELATED"/>
    <property type="match status" value="1"/>
</dbReference>
<evidence type="ECO:0000256" key="3">
    <source>
        <dbReference type="ARBA" id="ARBA00023163"/>
    </source>
</evidence>
<dbReference type="Gene3D" id="3.40.1410.10">
    <property type="entry name" value="Chorismate lyase-like"/>
    <property type="match status" value="1"/>
</dbReference>
<evidence type="ECO:0000313" key="5">
    <source>
        <dbReference type="EMBL" id="NEI68985.1"/>
    </source>
</evidence>
<sequence>MPPKGRLALATDIIELVRNELASGAQGMPLYKQLKTALEAAIRSHPFKSGSVLPGERSLAEALSLSRVTVRKALAMLEEEGMLSRRQGARSEIGSRVEKSLSTLTSFSEDLRARGMEPGCVWISKQLTRPSPAEMMALGISAHAQVLRMRRVRTADGAPIAVEHAAVPVRFLPSPSLVGDSLYEALAQRGFLPRRAVQRMRARAASPEDAQHLRCEAGAPILTTERRCFLADGEIVEYCETRYKGEVYDFVFELQR</sequence>
<dbReference type="PANTHER" id="PTHR44846:SF1">
    <property type="entry name" value="MANNOSYL-D-GLYCERATE TRANSPORT_METABOLISM SYSTEM REPRESSOR MNGR-RELATED"/>
    <property type="match status" value="1"/>
</dbReference>
<dbReference type="SMART" id="SM00866">
    <property type="entry name" value="UTRA"/>
    <property type="match status" value="1"/>
</dbReference>
<dbReference type="InterPro" id="IPR028978">
    <property type="entry name" value="Chorismate_lyase_/UTRA_dom_sf"/>
</dbReference>
<evidence type="ECO:0000256" key="1">
    <source>
        <dbReference type="ARBA" id="ARBA00023015"/>
    </source>
</evidence>
<dbReference type="InterPro" id="IPR011663">
    <property type="entry name" value="UTRA"/>
</dbReference>
<evidence type="ECO:0000313" key="6">
    <source>
        <dbReference type="Proteomes" id="UP000483035"/>
    </source>
</evidence>
<dbReference type="InterPro" id="IPR036388">
    <property type="entry name" value="WH-like_DNA-bd_sf"/>
</dbReference>
<name>A0A6L9TZG2_9HYPH</name>
<accession>A0A6L9TZG2</accession>
<proteinExistence type="predicted"/>
<keyword evidence="3" id="KW-0804">Transcription</keyword>
<dbReference type="SUPFAM" id="SSF64288">
    <property type="entry name" value="Chorismate lyase-like"/>
    <property type="match status" value="1"/>
</dbReference>
<dbReference type="InterPro" id="IPR036390">
    <property type="entry name" value="WH_DNA-bd_sf"/>
</dbReference>